<evidence type="ECO:0000313" key="2">
    <source>
        <dbReference type="Proteomes" id="UP001206925"/>
    </source>
</evidence>
<name>A0AAD5GPH8_AMBAR</name>
<dbReference type="EMBL" id="JAMZMK010006686">
    <property type="protein sequence ID" value="KAI7747791.1"/>
    <property type="molecule type" value="Genomic_DNA"/>
</dbReference>
<protein>
    <submittedName>
        <fullName evidence="1">Uncharacterized protein</fullName>
    </submittedName>
</protein>
<evidence type="ECO:0000313" key="1">
    <source>
        <dbReference type="EMBL" id="KAI7747791.1"/>
    </source>
</evidence>
<proteinExistence type="predicted"/>
<sequence>DSSCYRLSNLIHNALGIDLPYTMVRCKQQQGGWECGYLVIQHMFEFLRFYVDQFPIRVNTISSRAGN</sequence>
<keyword evidence="2" id="KW-1185">Reference proteome</keyword>
<accession>A0AAD5GPH8</accession>
<feature type="non-terminal residue" evidence="1">
    <location>
        <position position="1"/>
    </location>
</feature>
<comment type="caution">
    <text evidence="1">The sequence shown here is derived from an EMBL/GenBank/DDBJ whole genome shotgun (WGS) entry which is preliminary data.</text>
</comment>
<gene>
    <name evidence="1" type="ORF">M8C21_003014</name>
</gene>
<feature type="non-terminal residue" evidence="1">
    <location>
        <position position="67"/>
    </location>
</feature>
<dbReference type="Proteomes" id="UP001206925">
    <property type="component" value="Unassembled WGS sequence"/>
</dbReference>
<organism evidence="1 2">
    <name type="scientific">Ambrosia artemisiifolia</name>
    <name type="common">Common ragweed</name>
    <dbReference type="NCBI Taxonomy" id="4212"/>
    <lineage>
        <taxon>Eukaryota</taxon>
        <taxon>Viridiplantae</taxon>
        <taxon>Streptophyta</taxon>
        <taxon>Embryophyta</taxon>
        <taxon>Tracheophyta</taxon>
        <taxon>Spermatophyta</taxon>
        <taxon>Magnoliopsida</taxon>
        <taxon>eudicotyledons</taxon>
        <taxon>Gunneridae</taxon>
        <taxon>Pentapetalae</taxon>
        <taxon>asterids</taxon>
        <taxon>campanulids</taxon>
        <taxon>Asterales</taxon>
        <taxon>Asteraceae</taxon>
        <taxon>Asteroideae</taxon>
        <taxon>Heliantheae alliance</taxon>
        <taxon>Heliantheae</taxon>
        <taxon>Ambrosia</taxon>
    </lineage>
</organism>
<reference evidence="1" key="1">
    <citation type="submission" date="2022-06" db="EMBL/GenBank/DDBJ databases">
        <title>Uncovering the hologenomic basis of an extraordinary plant invasion.</title>
        <authorList>
            <person name="Bieker V.C."/>
            <person name="Martin M.D."/>
            <person name="Gilbert T."/>
            <person name="Hodgins K."/>
            <person name="Battlay P."/>
            <person name="Petersen B."/>
            <person name="Wilson J."/>
        </authorList>
    </citation>
    <scope>NUCLEOTIDE SEQUENCE</scope>
    <source>
        <strain evidence="1">AA19_3_7</strain>
        <tissue evidence="1">Leaf</tissue>
    </source>
</reference>
<dbReference type="AlphaFoldDB" id="A0AAD5GPH8"/>